<keyword evidence="5" id="KW-0812">Transmembrane</keyword>
<protein>
    <recommendedName>
        <fullName evidence="6">NAC domain-containing protein</fullName>
    </recommendedName>
</protein>
<dbReference type="GO" id="GO:0000976">
    <property type="term" value="F:transcription cis-regulatory region binding"/>
    <property type="evidence" value="ECO:0007669"/>
    <property type="project" value="TreeGrafter"/>
</dbReference>
<feature type="transmembrane region" description="Helical" evidence="5">
    <location>
        <begin position="44"/>
        <end position="64"/>
    </location>
</feature>
<dbReference type="InterPro" id="IPR003441">
    <property type="entry name" value="NAC-dom"/>
</dbReference>
<keyword evidence="5" id="KW-0472">Membrane</keyword>
<keyword evidence="1" id="KW-0805">Transcription regulation</keyword>
<dbReference type="Pfam" id="PF02365">
    <property type="entry name" value="NAM"/>
    <property type="match status" value="1"/>
</dbReference>
<keyword evidence="8" id="KW-1185">Reference proteome</keyword>
<keyword evidence="4" id="KW-0539">Nucleus</keyword>
<evidence type="ECO:0000256" key="3">
    <source>
        <dbReference type="ARBA" id="ARBA00023163"/>
    </source>
</evidence>
<sequence length="382" mass="43647">MKKAKGKSREETKEKRKALDRFDRLKGIANSINPSKMAGSLIHIYIYIYIYIYTRNIFFPKVFAYDVLFTRIGSDSWLLTVIILCKLCSPSWLVDSKRIATKIKSASETCDPRRVRWKSNPTRACPKCNHVIDNSDVSQEWPGLPRGVKFDPSDQEIIWHLLAKVGAEDVKPHPFIDEFIPTVDNDDGICYAHPQDLPGVKQDGSVSHFFHRAIKAYNTGTRKRRKIHGDDLCDVRWHKTGKTKPVILDGIQKGCKKIMVLYMSMVRGGKPEKTNWVMHQYNIGIGEDEDGEFVISKIFYQKQAKQSEKIEQDLLLDIMNAVIANVDPVTPKSVIPEPPRAERQCSDICSRQEPALYCMDLLTQVQNMSSILKTYIASMLSH</sequence>
<dbReference type="SUPFAM" id="SSF101941">
    <property type="entry name" value="NAC domain"/>
    <property type="match status" value="1"/>
</dbReference>
<accession>A0A835DDG9</accession>
<dbReference type="PANTHER" id="PTHR31079">
    <property type="entry name" value="NAC DOMAIN-CONTAINING PROTEIN 73"/>
    <property type="match status" value="1"/>
</dbReference>
<dbReference type="Proteomes" id="UP000655225">
    <property type="component" value="Unassembled WGS sequence"/>
</dbReference>
<evidence type="ECO:0000256" key="2">
    <source>
        <dbReference type="ARBA" id="ARBA00023125"/>
    </source>
</evidence>
<evidence type="ECO:0000259" key="6">
    <source>
        <dbReference type="PROSITE" id="PS51005"/>
    </source>
</evidence>
<dbReference type="GO" id="GO:0003700">
    <property type="term" value="F:DNA-binding transcription factor activity"/>
    <property type="evidence" value="ECO:0007669"/>
    <property type="project" value="InterPro"/>
</dbReference>
<dbReference type="AlphaFoldDB" id="A0A835DDG9"/>
<keyword evidence="3" id="KW-0804">Transcription</keyword>
<evidence type="ECO:0000256" key="1">
    <source>
        <dbReference type="ARBA" id="ARBA00023015"/>
    </source>
</evidence>
<reference evidence="7 8" key="1">
    <citation type="submission" date="2020-04" db="EMBL/GenBank/DDBJ databases">
        <title>Plant Genome Project.</title>
        <authorList>
            <person name="Zhang R.-G."/>
        </authorList>
    </citation>
    <scope>NUCLEOTIDE SEQUENCE [LARGE SCALE GENOMIC DNA]</scope>
    <source>
        <strain evidence="7">YNK0</strain>
        <tissue evidence="7">Leaf</tissue>
    </source>
</reference>
<proteinExistence type="predicted"/>
<comment type="caution">
    <text evidence="7">The sequence shown here is derived from an EMBL/GenBank/DDBJ whole genome shotgun (WGS) entry which is preliminary data.</text>
</comment>
<name>A0A835DDG9_TETSI</name>
<keyword evidence="2" id="KW-0238">DNA-binding</keyword>
<evidence type="ECO:0000256" key="4">
    <source>
        <dbReference type="ARBA" id="ARBA00023242"/>
    </source>
</evidence>
<dbReference type="Gene3D" id="2.170.150.80">
    <property type="entry name" value="NAC domain"/>
    <property type="match status" value="1"/>
</dbReference>
<evidence type="ECO:0000313" key="8">
    <source>
        <dbReference type="Proteomes" id="UP000655225"/>
    </source>
</evidence>
<dbReference type="OrthoDB" id="1882130at2759"/>
<gene>
    <name evidence="7" type="ORF">HHK36_015031</name>
</gene>
<dbReference type="PANTHER" id="PTHR31079:SF9">
    <property type="entry name" value="SUPPRESSOR OF GAMMA RESPONSE 1"/>
    <property type="match status" value="1"/>
</dbReference>
<feature type="domain" description="NAC" evidence="6">
    <location>
        <begin position="144"/>
        <end position="301"/>
    </location>
</feature>
<dbReference type="FunFam" id="2.170.150.80:FF:000009">
    <property type="entry name" value="NAC domain-containing protein 8"/>
    <property type="match status" value="1"/>
</dbReference>
<dbReference type="InterPro" id="IPR036093">
    <property type="entry name" value="NAC_dom_sf"/>
</dbReference>
<organism evidence="7 8">
    <name type="scientific">Tetracentron sinense</name>
    <name type="common">Spur-leaf</name>
    <dbReference type="NCBI Taxonomy" id="13715"/>
    <lineage>
        <taxon>Eukaryota</taxon>
        <taxon>Viridiplantae</taxon>
        <taxon>Streptophyta</taxon>
        <taxon>Embryophyta</taxon>
        <taxon>Tracheophyta</taxon>
        <taxon>Spermatophyta</taxon>
        <taxon>Magnoliopsida</taxon>
        <taxon>Trochodendrales</taxon>
        <taxon>Trochodendraceae</taxon>
        <taxon>Tetracentron</taxon>
    </lineage>
</organism>
<evidence type="ECO:0000313" key="7">
    <source>
        <dbReference type="EMBL" id="KAF8399166.1"/>
    </source>
</evidence>
<keyword evidence="5" id="KW-1133">Transmembrane helix</keyword>
<evidence type="ECO:0000256" key="5">
    <source>
        <dbReference type="SAM" id="Phobius"/>
    </source>
</evidence>
<dbReference type="InterPro" id="IPR044799">
    <property type="entry name" value="SOG1-like"/>
</dbReference>
<dbReference type="GO" id="GO:0005634">
    <property type="term" value="C:nucleus"/>
    <property type="evidence" value="ECO:0007669"/>
    <property type="project" value="TreeGrafter"/>
</dbReference>
<dbReference type="PROSITE" id="PS51005">
    <property type="entry name" value="NAC"/>
    <property type="match status" value="1"/>
</dbReference>
<dbReference type="EMBL" id="JABCRI010000010">
    <property type="protein sequence ID" value="KAF8399166.1"/>
    <property type="molecule type" value="Genomic_DNA"/>
</dbReference>